<feature type="compositionally biased region" description="Polar residues" evidence="1">
    <location>
        <begin position="61"/>
        <end position="71"/>
    </location>
</feature>
<evidence type="ECO:0000256" key="1">
    <source>
        <dbReference type="SAM" id="MobiDB-lite"/>
    </source>
</evidence>
<organism evidence="2 4">
    <name type="scientific">Helicobacter magdeburgensis</name>
    <dbReference type="NCBI Taxonomy" id="471858"/>
    <lineage>
        <taxon>Bacteria</taxon>
        <taxon>Pseudomonadati</taxon>
        <taxon>Campylobacterota</taxon>
        <taxon>Epsilonproteobacteria</taxon>
        <taxon>Campylobacterales</taxon>
        <taxon>Helicobacteraceae</taxon>
        <taxon>Helicobacter</taxon>
    </lineage>
</organism>
<dbReference type="Proteomes" id="UP000029921">
    <property type="component" value="Unassembled WGS sequence"/>
</dbReference>
<dbReference type="RefSeq" id="WP_034588374.1">
    <property type="nucleotide sequence ID" value="NZ_JRPE02000001.1"/>
</dbReference>
<sequence>MFYRVYYKLSAGGKINEAKAKLKKDIDNMQRDFKKPKHHKRRSERQEMLKELQENLEKQIAEQSPTESAPTQKKGKPFMPPKPKAQGTPLQSKHFQKKDEAMRFMKQHYEIMEIMLIYKHTDKYGWEMIFDKYTPKDF</sequence>
<reference evidence="2" key="2">
    <citation type="submission" date="2018-04" db="EMBL/GenBank/DDBJ databases">
        <authorList>
            <person name="Sheh A."/>
            <person name="Shen Z."/>
            <person name="Mannion A.J."/>
            <person name="Fox J.G."/>
        </authorList>
    </citation>
    <scope>NUCLEOTIDE SEQUENCE</scope>
    <source>
        <strain evidence="2">MIT 96-1001</strain>
    </source>
</reference>
<feature type="compositionally biased region" description="Basic residues" evidence="1">
    <location>
        <begin position="34"/>
        <end position="43"/>
    </location>
</feature>
<comment type="caution">
    <text evidence="2">The sequence shown here is derived from an EMBL/GenBank/DDBJ whole genome shotgun (WGS) entry which is preliminary data.</text>
</comment>
<dbReference type="EMBL" id="JRPE02000001">
    <property type="protein sequence ID" value="TLD93786.1"/>
    <property type="molecule type" value="Genomic_DNA"/>
</dbReference>
<accession>A0A4U8T2Y9</accession>
<reference evidence="2 4" key="1">
    <citation type="journal article" date="2014" name="Genome Announc.">
        <title>Draft genome sequences of eight enterohepatic helicobacter species isolated from both laboratory and wild rodents.</title>
        <authorList>
            <person name="Sheh A."/>
            <person name="Shen Z."/>
            <person name="Fox J.G."/>
        </authorList>
    </citation>
    <scope>NUCLEOTIDE SEQUENCE [LARGE SCALE GENOMIC DNA]</scope>
    <source>
        <strain evidence="2 4">MIT 96-1001</strain>
    </source>
</reference>
<feature type="region of interest" description="Disordered" evidence="1">
    <location>
        <begin position="26"/>
        <end position="99"/>
    </location>
</feature>
<protein>
    <submittedName>
        <fullName evidence="2">Uncharacterized protein</fullName>
    </submittedName>
</protein>
<evidence type="ECO:0000313" key="2">
    <source>
        <dbReference type="EMBL" id="TLD93781.1"/>
    </source>
</evidence>
<gene>
    <name evidence="2" type="ORF">LS74_000020</name>
    <name evidence="3" type="ORF">LS74_000060</name>
</gene>
<evidence type="ECO:0000313" key="4">
    <source>
        <dbReference type="Proteomes" id="UP000029921"/>
    </source>
</evidence>
<keyword evidence="4" id="KW-1185">Reference proteome</keyword>
<dbReference type="AlphaFoldDB" id="A0A4U8T2Y9"/>
<evidence type="ECO:0000313" key="3">
    <source>
        <dbReference type="EMBL" id="TLD93786.1"/>
    </source>
</evidence>
<feature type="compositionally biased region" description="Basic and acidic residues" evidence="1">
    <location>
        <begin position="44"/>
        <end position="60"/>
    </location>
</feature>
<dbReference type="EMBL" id="JRPE02000001">
    <property type="protein sequence ID" value="TLD93781.1"/>
    <property type="molecule type" value="Genomic_DNA"/>
</dbReference>
<proteinExistence type="predicted"/>
<name>A0A4U8T2Y9_9HELI</name>